<evidence type="ECO:0000256" key="1">
    <source>
        <dbReference type="ARBA" id="ARBA00022857"/>
    </source>
</evidence>
<sequence>MEYFQNSAGTVAVALPFALSIRISDWESLRYTMVRRVDPAFTRDEWAYLVNFLHGDQLARPALLSFGRQGGDPQQLVSLFRPRPTIALWLPNNVSLLGPLTLILCSLTGAQIHVKSGSRATDLCQAFVTYARRQLPSKSDLQHYLSDQVTVANFDRFDPRNRTMAAEADVRIAFGSDASITEIHALPHRPDSIALPFGDHQSEVWVELAAMDDAAVDALISVFAIYGQTGCTSPRRVVVIDGTHDDCLRLRDALAARWPSVQREQTPMHVASQNVLHHQLALADGWQSITVDQNAAVLAAGSLEQDPLRGAMSLAIVSATPEAAVASLPANIQTVGHHLRDPSAAHWIALLAQTDIKRWVPLRRMHHFGPIWDGGNFWRQLFDEVQIAT</sequence>
<dbReference type="AlphaFoldDB" id="A0A8F9TXP6"/>
<dbReference type="KEGG" id="ole:K0B96_03920"/>
<proteinExistence type="predicted"/>
<evidence type="ECO:0000313" key="3">
    <source>
        <dbReference type="Proteomes" id="UP000825051"/>
    </source>
</evidence>
<dbReference type="Proteomes" id="UP000825051">
    <property type="component" value="Chromosome"/>
</dbReference>
<keyword evidence="1" id="KW-0521">NADP</keyword>
<gene>
    <name evidence="2" type="ORF">K0B96_03920</name>
</gene>
<protein>
    <recommendedName>
        <fullName evidence="4">Long-chain-fatty-acyl-CoA reductase</fullName>
    </recommendedName>
</protein>
<accession>A0A8F9TXP6</accession>
<dbReference type="GO" id="GO:0008218">
    <property type="term" value="P:bioluminescence"/>
    <property type="evidence" value="ECO:0007669"/>
    <property type="project" value="InterPro"/>
</dbReference>
<evidence type="ECO:0000313" key="2">
    <source>
        <dbReference type="EMBL" id="QYM79774.1"/>
    </source>
</evidence>
<reference evidence="2" key="1">
    <citation type="submission" date="2021-08" db="EMBL/GenBank/DDBJ databases">
        <title>Genome of a novel bacterium of the phylum Verrucomicrobia, Oleiharenicola sp. KSB-15.</title>
        <authorList>
            <person name="Chung J.-H."/>
            <person name="Ahn J.-H."/>
            <person name="Yoon Y."/>
            <person name="Kim D.-Y."/>
            <person name="An S.-H."/>
            <person name="Park I."/>
            <person name="Yeon J."/>
        </authorList>
    </citation>
    <scope>NUCLEOTIDE SEQUENCE</scope>
    <source>
        <strain evidence="2">KSB-15</strain>
    </source>
</reference>
<name>A0A8F9TXP6_9BACT</name>
<organism evidence="2 3">
    <name type="scientific">Horticoccus luteus</name>
    <dbReference type="NCBI Taxonomy" id="2862869"/>
    <lineage>
        <taxon>Bacteria</taxon>
        <taxon>Pseudomonadati</taxon>
        <taxon>Verrucomicrobiota</taxon>
        <taxon>Opitutia</taxon>
        <taxon>Opitutales</taxon>
        <taxon>Opitutaceae</taxon>
        <taxon>Horticoccus</taxon>
    </lineage>
</organism>
<dbReference type="GO" id="GO:0003995">
    <property type="term" value="F:acyl-CoA dehydrogenase activity"/>
    <property type="evidence" value="ECO:0007669"/>
    <property type="project" value="InterPro"/>
</dbReference>
<evidence type="ECO:0008006" key="4">
    <source>
        <dbReference type="Google" id="ProtNLM"/>
    </source>
</evidence>
<keyword evidence="3" id="KW-1185">Reference proteome</keyword>
<dbReference type="EMBL" id="CP080507">
    <property type="protein sequence ID" value="QYM79774.1"/>
    <property type="molecule type" value="Genomic_DNA"/>
</dbReference>
<dbReference type="Pfam" id="PF05893">
    <property type="entry name" value="LuxC"/>
    <property type="match status" value="1"/>
</dbReference>
<dbReference type="InterPro" id="IPR008670">
    <property type="entry name" value="CoA_reduct_LuxC"/>
</dbReference>
<dbReference type="RefSeq" id="WP_220164059.1">
    <property type="nucleotide sequence ID" value="NZ_CP080507.1"/>
</dbReference>